<feature type="transmembrane region" description="Helical" evidence="8">
    <location>
        <begin position="266"/>
        <end position="288"/>
    </location>
</feature>
<evidence type="ECO:0000313" key="11">
    <source>
        <dbReference type="Proteomes" id="UP000053825"/>
    </source>
</evidence>
<feature type="transmembrane region" description="Helical" evidence="8">
    <location>
        <begin position="350"/>
        <end position="371"/>
    </location>
</feature>
<keyword evidence="6 8" id="KW-0472">Membrane</keyword>
<dbReference type="InterPro" id="IPR018047">
    <property type="entry name" value="Ammonium_transpt_CS"/>
</dbReference>
<feature type="transmembrane region" description="Helical" evidence="8">
    <location>
        <begin position="386"/>
        <end position="411"/>
    </location>
</feature>
<keyword evidence="4 8" id="KW-0812">Transmembrane</keyword>
<dbReference type="Gene3D" id="1.10.3430.10">
    <property type="entry name" value="Ammonium transporter AmtB like domains"/>
    <property type="match status" value="1"/>
</dbReference>
<dbReference type="PANTHER" id="PTHR11730">
    <property type="entry name" value="AMMONIUM TRANSPORTER"/>
    <property type="match status" value="1"/>
</dbReference>
<keyword evidence="3" id="KW-0813">Transport</keyword>
<dbReference type="PANTHER" id="PTHR11730:SF6">
    <property type="entry name" value="AMMONIUM TRANSPORTER"/>
    <property type="match status" value="1"/>
</dbReference>
<keyword evidence="7" id="KW-0924">Ammonia transport</keyword>
<dbReference type="STRING" id="597456.A0A0L7QT19"/>
<evidence type="ECO:0000256" key="6">
    <source>
        <dbReference type="ARBA" id="ARBA00023136"/>
    </source>
</evidence>
<dbReference type="GO" id="GO:0005886">
    <property type="term" value="C:plasma membrane"/>
    <property type="evidence" value="ECO:0007669"/>
    <property type="project" value="TreeGrafter"/>
</dbReference>
<dbReference type="InterPro" id="IPR029020">
    <property type="entry name" value="Ammonium/urea_transptr"/>
</dbReference>
<dbReference type="SUPFAM" id="SSF111352">
    <property type="entry name" value="Ammonium transporter"/>
    <property type="match status" value="1"/>
</dbReference>
<evidence type="ECO:0000259" key="9">
    <source>
        <dbReference type="Pfam" id="PF00909"/>
    </source>
</evidence>
<feature type="non-terminal residue" evidence="10">
    <location>
        <position position="1"/>
    </location>
</feature>
<dbReference type="Pfam" id="PF00909">
    <property type="entry name" value="Ammonium_transp"/>
    <property type="match status" value="1"/>
</dbReference>
<dbReference type="Proteomes" id="UP000053825">
    <property type="component" value="Unassembled WGS sequence"/>
</dbReference>
<evidence type="ECO:0000313" key="10">
    <source>
        <dbReference type="EMBL" id="KOC61798.1"/>
    </source>
</evidence>
<keyword evidence="11" id="KW-1185">Reference proteome</keyword>
<evidence type="ECO:0000256" key="8">
    <source>
        <dbReference type="SAM" id="Phobius"/>
    </source>
</evidence>
<evidence type="ECO:0000256" key="4">
    <source>
        <dbReference type="ARBA" id="ARBA00022692"/>
    </source>
</evidence>
<dbReference type="AlphaFoldDB" id="A0A0L7QT19"/>
<dbReference type="GO" id="GO:0008519">
    <property type="term" value="F:ammonium channel activity"/>
    <property type="evidence" value="ECO:0007669"/>
    <property type="project" value="InterPro"/>
</dbReference>
<comment type="similarity">
    <text evidence="2">Belongs to the ammonia transporter channel (TC 1.A.11.2) family.</text>
</comment>
<feature type="transmembrane region" description="Helical" evidence="8">
    <location>
        <begin position="34"/>
        <end position="59"/>
    </location>
</feature>
<evidence type="ECO:0000256" key="1">
    <source>
        <dbReference type="ARBA" id="ARBA00004141"/>
    </source>
</evidence>
<dbReference type="EMBL" id="KQ414755">
    <property type="protein sequence ID" value="KOC61798.1"/>
    <property type="molecule type" value="Genomic_DNA"/>
</dbReference>
<name>A0A0L7QT19_9HYME</name>
<sequence length="475" mass="53034">FFFAEGMSNGHPDDFDYSYYDYHNLRRTKQDADILFLIPWLSLVRITLVILLRVGFVLIHVGSVPVNNVNLILLQNIVDFCWVTVVYILIGTVFAYTGDVHGLVAEGYWIGDENVDKDEAIIGWSAVVIAAAICTCGIVGRTHTIGYLIIGLLLAGFVQPFLIHWIWTPQGWIRSNVLHQNTVHFHDYAGSTIVHLVGGLSGLIGCMVLGRRILRLNAIDDASVAVGSSGTVFAGQLLVFLGLQSLSIPNVKTDYFKAKDKRHEYIFINNLSAACSCSIIVIAIHFVLPREEFNHWTVMRCVQATVSGLVIISAGTDIYTPLIAMGLGSTASIIYYLVSRQVFQSALEDYCNIVAIHLVCAVLGSVLVPFLNYENGSDSKTILLNFSWQLICLIAIIALVAVVMLVAFATLQWTGLLRNRSEYLNHLRASIAEERTSRRRTFLERLFGIDRDPVYLQPGFDSDEQPNVRSQRRRY</sequence>
<comment type="subcellular location">
    <subcellularLocation>
        <location evidence="1">Membrane</location>
        <topology evidence="1">Multi-pass membrane protein</topology>
    </subcellularLocation>
</comment>
<organism evidence="10 11">
    <name type="scientific">Habropoda laboriosa</name>
    <dbReference type="NCBI Taxonomy" id="597456"/>
    <lineage>
        <taxon>Eukaryota</taxon>
        <taxon>Metazoa</taxon>
        <taxon>Ecdysozoa</taxon>
        <taxon>Arthropoda</taxon>
        <taxon>Hexapoda</taxon>
        <taxon>Insecta</taxon>
        <taxon>Pterygota</taxon>
        <taxon>Neoptera</taxon>
        <taxon>Endopterygota</taxon>
        <taxon>Hymenoptera</taxon>
        <taxon>Apocrita</taxon>
        <taxon>Aculeata</taxon>
        <taxon>Apoidea</taxon>
        <taxon>Anthophila</taxon>
        <taxon>Apidae</taxon>
        <taxon>Habropoda</taxon>
    </lineage>
</organism>
<dbReference type="OrthoDB" id="534912at2759"/>
<reference evidence="10 11" key="1">
    <citation type="submission" date="2015-07" db="EMBL/GenBank/DDBJ databases">
        <title>The genome of Habropoda laboriosa.</title>
        <authorList>
            <person name="Pan H."/>
            <person name="Kapheim K."/>
        </authorList>
    </citation>
    <scope>NUCLEOTIDE SEQUENCE [LARGE SCALE GENOMIC DNA]</scope>
    <source>
        <strain evidence="10">0110345459</strain>
    </source>
</reference>
<feature type="transmembrane region" description="Helical" evidence="8">
    <location>
        <begin position="318"/>
        <end position="338"/>
    </location>
</feature>
<accession>A0A0L7QT19</accession>
<proteinExistence type="inferred from homology"/>
<evidence type="ECO:0000256" key="2">
    <source>
        <dbReference type="ARBA" id="ARBA00005887"/>
    </source>
</evidence>
<evidence type="ECO:0000256" key="7">
    <source>
        <dbReference type="ARBA" id="ARBA00023177"/>
    </source>
</evidence>
<feature type="transmembrane region" description="Helical" evidence="8">
    <location>
        <begin position="188"/>
        <end position="210"/>
    </location>
</feature>
<feature type="transmembrane region" description="Helical" evidence="8">
    <location>
        <begin position="121"/>
        <end position="140"/>
    </location>
</feature>
<evidence type="ECO:0000256" key="3">
    <source>
        <dbReference type="ARBA" id="ARBA00022448"/>
    </source>
</evidence>
<evidence type="ECO:0000256" key="5">
    <source>
        <dbReference type="ARBA" id="ARBA00022989"/>
    </source>
</evidence>
<feature type="domain" description="Ammonium transporter AmtB-like" evidence="9">
    <location>
        <begin position="44"/>
        <end position="421"/>
    </location>
</feature>
<feature type="transmembrane region" description="Helical" evidence="8">
    <location>
        <begin position="71"/>
        <end position="96"/>
    </location>
</feature>
<dbReference type="InterPro" id="IPR024041">
    <property type="entry name" value="NH4_transpt_AmtB-like_dom"/>
</dbReference>
<feature type="transmembrane region" description="Helical" evidence="8">
    <location>
        <begin position="147"/>
        <end position="168"/>
    </location>
</feature>
<protein>
    <submittedName>
        <fullName evidence="10">Ammonium transporter 1 member 3</fullName>
    </submittedName>
</protein>
<dbReference type="PROSITE" id="PS01219">
    <property type="entry name" value="AMMONIUM_TRANSP"/>
    <property type="match status" value="1"/>
</dbReference>
<keyword evidence="5 8" id="KW-1133">Transmembrane helix</keyword>
<gene>
    <name evidence="10" type="ORF">WH47_03055</name>
</gene>
<dbReference type="GO" id="GO:0097272">
    <property type="term" value="P:ammonium homeostasis"/>
    <property type="evidence" value="ECO:0007669"/>
    <property type="project" value="TreeGrafter"/>
</dbReference>